<evidence type="ECO:0000313" key="1">
    <source>
        <dbReference type="EMBL" id="EEA07506.1"/>
    </source>
</evidence>
<dbReference type="InterPro" id="IPR011051">
    <property type="entry name" value="RmlC_Cupin_sf"/>
</dbReference>
<accession>B6AH15</accession>
<evidence type="ECO:0000313" key="2">
    <source>
        <dbReference type="Proteomes" id="UP000001460"/>
    </source>
</evidence>
<sequence>MKKKRRVLGENNENIIIENIEKLPSLGKVPEHEGAILMSTEISKSLKRASSQISDELVISSLLSNKKFTLTIVKISGRSKTKNEINTHGFIVVHILSCKANSLVYRLDNKYEFRMSNGSYVHIPPNHSFSFENISNESAKASFVIFPKRMKQIENEPAFQIA</sequence>
<dbReference type="OMA" id="ILSCKAN"/>
<dbReference type="RefSeq" id="XP_002141855.1">
    <property type="nucleotide sequence ID" value="XM_002141819.1"/>
</dbReference>
<dbReference type="OrthoDB" id="341022at2759"/>
<dbReference type="SUPFAM" id="SSF51182">
    <property type="entry name" value="RmlC-like cupins"/>
    <property type="match status" value="1"/>
</dbReference>
<dbReference type="Proteomes" id="UP000001460">
    <property type="component" value="Unassembled WGS sequence"/>
</dbReference>
<dbReference type="VEuPathDB" id="CryptoDB:CMU_036800"/>
<evidence type="ECO:0008006" key="3">
    <source>
        <dbReference type="Google" id="ProtNLM"/>
    </source>
</evidence>
<dbReference type="CDD" id="cd02208">
    <property type="entry name" value="cupin_RmlC-like"/>
    <property type="match status" value="1"/>
</dbReference>
<dbReference type="Gene3D" id="2.60.120.10">
    <property type="entry name" value="Jelly Rolls"/>
    <property type="match status" value="1"/>
</dbReference>
<dbReference type="EMBL" id="DS989733">
    <property type="protein sequence ID" value="EEA07506.1"/>
    <property type="molecule type" value="Genomic_DNA"/>
</dbReference>
<dbReference type="InterPro" id="IPR014710">
    <property type="entry name" value="RmlC-like_jellyroll"/>
</dbReference>
<gene>
    <name evidence="1" type="ORF">CMU_036800</name>
</gene>
<name>B6AH15_CRYMR</name>
<proteinExistence type="predicted"/>
<dbReference type="AlphaFoldDB" id="B6AH15"/>
<reference evidence="1" key="1">
    <citation type="submission" date="2008-06" db="EMBL/GenBank/DDBJ databases">
        <authorList>
            <person name="Lorenzi H."/>
            <person name="Inman J."/>
            <person name="Miller J."/>
            <person name="Schobel S."/>
            <person name="Amedeo P."/>
            <person name="Caler E.V."/>
            <person name="da Silva J."/>
        </authorList>
    </citation>
    <scope>NUCLEOTIDE SEQUENCE [LARGE SCALE GENOMIC DNA]</scope>
    <source>
        <strain evidence="1">RN66</strain>
    </source>
</reference>
<protein>
    <recommendedName>
        <fullName evidence="3">Mif2/CENP-C cupin domain-containing protein</fullName>
    </recommendedName>
</protein>
<dbReference type="GeneID" id="6996854"/>
<keyword evidence="2" id="KW-1185">Reference proteome</keyword>
<organism evidence="1 2">
    <name type="scientific">Cryptosporidium muris (strain RN66)</name>
    <dbReference type="NCBI Taxonomy" id="441375"/>
    <lineage>
        <taxon>Eukaryota</taxon>
        <taxon>Sar</taxon>
        <taxon>Alveolata</taxon>
        <taxon>Apicomplexa</taxon>
        <taxon>Conoidasida</taxon>
        <taxon>Coccidia</taxon>
        <taxon>Eucoccidiorida</taxon>
        <taxon>Eimeriorina</taxon>
        <taxon>Cryptosporidiidae</taxon>
        <taxon>Cryptosporidium</taxon>
    </lineage>
</organism>